<proteinExistence type="predicted"/>
<dbReference type="SMART" id="SM00671">
    <property type="entry name" value="SEL1"/>
    <property type="match status" value="2"/>
</dbReference>
<evidence type="ECO:0000256" key="1">
    <source>
        <dbReference type="SAM" id="MobiDB-lite"/>
    </source>
</evidence>
<dbReference type="Gene3D" id="1.25.40.10">
    <property type="entry name" value="Tetratricopeptide repeat domain"/>
    <property type="match status" value="1"/>
</dbReference>
<dbReference type="EMBL" id="UOFY01000008">
    <property type="protein sequence ID" value="VAX06320.1"/>
    <property type="molecule type" value="Genomic_DNA"/>
</dbReference>
<dbReference type="InterPro" id="IPR006597">
    <property type="entry name" value="Sel1-like"/>
</dbReference>
<gene>
    <name evidence="2" type="ORF">MNBD_GAMMA25-1804</name>
</gene>
<dbReference type="SUPFAM" id="SSF81901">
    <property type="entry name" value="HCP-like"/>
    <property type="match status" value="1"/>
</dbReference>
<accession>A0A3B1B7N5</accession>
<dbReference type="PANTHER" id="PTHR45011">
    <property type="entry name" value="DAP3-BINDING CELL DEATH ENHANCER 1"/>
    <property type="match status" value="1"/>
</dbReference>
<dbReference type="AlphaFoldDB" id="A0A3B1B7N5"/>
<dbReference type="Pfam" id="PF08238">
    <property type="entry name" value="Sel1"/>
    <property type="match status" value="2"/>
</dbReference>
<evidence type="ECO:0000313" key="2">
    <source>
        <dbReference type="EMBL" id="VAX06320.1"/>
    </source>
</evidence>
<reference evidence="2" key="1">
    <citation type="submission" date="2018-06" db="EMBL/GenBank/DDBJ databases">
        <authorList>
            <person name="Zhirakovskaya E."/>
        </authorList>
    </citation>
    <scope>NUCLEOTIDE SEQUENCE</scope>
</reference>
<dbReference type="PANTHER" id="PTHR45011:SF1">
    <property type="entry name" value="DAP3-BINDING CELL DEATH ENHANCER 1"/>
    <property type="match status" value="1"/>
</dbReference>
<organism evidence="2">
    <name type="scientific">hydrothermal vent metagenome</name>
    <dbReference type="NCBI Taxonomy" id="652676"/>
    <lineage>
        <taxon>unclassified sequences</taxon>
        <taxon>metagenomes</taxon>
        <taxon>ecological metagenomes</taxon>
    </lineage>
</organism>
<name>A0A3B1B7N5_9ZZZZ</name>
<evidence type="ECO:0008006" key="3">
    <source>
        <dbReference type="Google" id="ProtNLM"/>
    </source>
</evidence>
<protein>
    <recommendedName>
        <fullName evidence="3">TETRATRICOPEPTIDE REPEAT FAMILY PROTEIN</fullName>
    </recommendedName>
</protein>
<feature type="compositionally biased region" description="Basic and acidic residues" evidence="1">
    <location>
        <begin position="133"/>
        <end position="178"/>
    </location>
</feature>
<feature type="region of interest" description="Disordered" evidence="1">
    <location>
        <begin position="133"/>
        <end position="181"/>
    </location>
</feature>
<dbReference type="InterPro" id="IPR052748">
    <property type="entry name" value="ISR_Activator"/>
</dbReference>
<dbReference type="InterPro" id="IPR011990">
    <property type="entry name" value="TPR-like_helical_dom_sf"/>
</dbReference>
<sequence>MDLVLFRNWPRVLLLIFFIVQLLAAAPAHSEDYNQFKLDLMLAERGDTGAQFSVGSAYEDGNGVKKDLMQAFQWFSMAAKNKHSGAQFKLGEFYEKGLGVKKNQVKADAWYKQAEENGSRLAKKHRAQIETEKQVAMKEKSNRELAAQKKKEQERKKFAKERERRLAAEKARRDEKLRQAKSKKKVSAKVVSVYKKMTTEEKAAVISKHSKLILSLRWNSKSNAASLLPSSVNNCLESSDNEIVCFSKKQRKTIAYSDVVYTTKSTLKDFSVNGDFILSYYFNVLEINKSTDAGVSVDSLGLMVKNGWQEPELKISCNIHNKKIKCVGRGNTFYYQP</sequence>